<dbReference type="GO" id="GO:0098552">
    <property type="term" value="C:side of membrane"/>
    <property type="evidence" value="ECO:0007669"/>
    <property type="project" value="UniProtKB-KW"/>
</dbReference>
<reference evidence="12" key="1">
    <citation type="submission" date="2025-08" db="UniProtKB">
        <authorList>
            <consortium name="RefSeq"/>
        </authorList>
    </citation>
    <scope>IDENTIFICATION</scope>
</reference>
<feature type="domain" description="Bifunctional inhibitor/plant lipid transfer protein/seed storage helical" evidence="10">
    <location>
        <begin position="52"/>
        <end position="130"/>
    </location>
</feature>
<keyword evidence="5" id="KW-1015">Disulfide bond</keyword>
<evidence type="ECO:0000256" key="3">
    <source>
        <dbReference type="ARBA" id="ARBA00022622"/>
    </source>
</evidence>
<protein>
    <submittedName>
        <fullName evidence="12">Non-specific lipid transfer protein GPI-anchored 11-like</fullName>
    </submittedName>
</protein>
<keyword evidence="9" id="KW-0812">Transmembrane</keyword>
<dbReference type="Proteomes" id="UP001515500">
    <property type="component" value="Chromosome 5"/>
</dbReference>
<sequence length="190" mass="19900">MKQNRHFIPSTYPHCPRTLKMANMLVLEVLMFASVGMVFSQAPSMAPPPPDCSSALTNLVECLSFVEYGSKLEKPQGHCCAALKKVVKDDVSCLCEAFKQSPSNGVKLNMTKAFGLPHACGISTPSLSNCKIDVAGSPGSAPAPSPSSPGASSANSPASAPGTHSMAPFQAPSIFLFIIYVVVPLFSIIA</sequence>
<proteinExistence type="inferred from homology"/>
<dbReference type="InterPro" id="IPR016140">
    <property type="entry name" value="Bifunc_inhib/LTP/seed_store"/>
</dbReference>
<dbReference type="FunFam" id="1.10.110.10:FF:000001">
    <property type="entry name" value="Bifunctional inhibitor/lipid-transfer protein/seed storage 2S albumin superfamily protein"/>
    <property type="match status" value="1"/>
</dbReference>
<keyword evidence="6" id="KW-0325">Glycoprotein</keyword>
<evidence type="ECO:0000256" key="5">
    <source>
        <dbReference type="ARBA" id="ARBA00023157"/>
    </source>
</evidence>
<feature type="region of interest" description="Disordered" evidence="8">
    <location>
        <begin position="138"/>
        <end position="159"/>
    </location>
</feature>
<dbReference type="SMART" id="SM00499">
    <property type="entry name" value="AAI"/>
    <property type="match status" value="1"/>
</dbReference>
<dbReference type="InterPro" id="IPR043325">
    <property type="entry name" value="LTSS"/>
</dbReference>
<dbReference type="GeneID" id="120262043"/>
<gene>
    <name evidence="12" type="primary">LOC120262043</name>
</gene>
<dbReference type="AlphaFoldDB" id="A0AB40BGP1"/>
<dbReference type="InterPro" id="IPR036312">
    <property type="entry name" value="Bifun_inhib/LTP/seed_sf"/>
</dbReference>
<dbReference type="InterPro" id="IPR000528">
    <property type="entry name" value="Plant_nsLTP"/>
</dbReference>
<keyword evidence="3" id="KW-0336">GPI-anchor</keyword>
<evidence type="ECO:0000256" key="9">
    <source>
        <dbReference type="SAM" id="Phobius"/>
    </source>
</evidence>
<evidence type="ECO:0000256" key="4">
    <source>
        <dbReference type="ARBA" id="ARBA00022729"/>
    </source>
</evidence>
<evidence type="ECO:0000256" key="2">
    <source>
        <dbReference type="ARBA" id="ARBA00009748"/>
    </source>
</evidence>
<keyword evidence="9" id="KW-0472">Membrane</keyword>
<keyword evidence="7" id="KW-0449">Lipoprotein</keyword>
<evidence type="ECO:0000259" key="10">
    <source>
        <dbReference type="SMART" id="SM00499"/>
    </source>
</evidence>
<accession>A0AB40BGP1</accession>
<dbReference type="GO" id="GO:0008289">
    <property type="term" value="F:lipid binding"/>
    <property type="evidence" value="ECO:0007669"/>
    <property type="project" value="InterPro"/>
</dbReference>
<feature type="compositionally biased region" description="Low complexity" evidence="8">
    <location>
        <begin position="148"/>
        <end position="159"/>
    </location>
</feature>
<dbReference type="RefSeq" id="XP_039126027.1">
    <property type="nucleotide sequence ID" value="XM_039270093.1"/>
</dbReference>
<evidence type="ECO:0000256" key="8">
    <source>
        <dbReference type="SAM" id="MobiDB-lite"/>
    </source>
</evidence>
<dbReference type="PRINTS" id="PR00382">
    <property type="entry name" value="LIPIDTRNSFER"/>
</dbReference>
<keyword evidence="9" id="KW-1133">Transmembrane helix</keyword>
<evidence type="ECO:0000256" key="6">
    <source>
        <dbReference type="ARBA" id="ARBA00023180"/>
    </source>
</evidence>
<comment type="similarity">
    <text evidence="2">Belongs to the plant LTP family.</text>
</comment>
<dbReference type="CDD" id="cd00010">
    <property type="entry name" value="AAI_LTSS"/>
    <property type="match status" value="1"/>
</dbReference>
<keyword evidence="11" id="KW-1185">Reference proteome</keyword>
<dbReference type="Pfam" id="PF14368">
    <property type="entry name" value="LTP_2"/>
    <property type="match status" value="1"/>
</dbReference>
<organism evidence="11 12">
    <name type="scientific">Dioscorea cayennensis subsp. rotundata</name>
    <name type="common">White Guinea yam</name>
    <name type="synonym">Dioscorea rotundata</name>
    <dbReference type="NCBI Taxonomy" id="55577"/>
    <lineage>
        <taxon>Eukaryota</taxon>
        <taxon>Viridiplantae</taxon>
        <taxon>Streptophyta</taxon>
        <taxon>Embryophyta</taxon>
        <taxon>Tracheophyta</taxon>
        <taxon>Spermatophyta</taxon>
        <taxon>Magnoliopsida</taxon>
        <taxon>Liliopsida</taxon>
        <taxon>Dioscoreales</taxon>
        <taxon>Dioscoreaceae</taxon>
        <taxon>Dioscorea</taxon>
    </lineage>
</organism>
<feature type="transmembrane region" description="Helical" evidence="9">
    <location>
        <begin position="169"/>
        <end position="189"/>
    </location>
</feature>
<dbReference type="GO" id="GO:0005886">
    <property type="term" value="C:plasma membrane"/>
    <property type="evidence" value="ECO:0007669"/>
    <property type="project" value="UniProtKB-SubCell"/>
</dbReference>
<dbReference type="Gene3D" id="1.10.110.10">
    <property type="entry name" value="Plant lipid-transfer and hydrophobic proteins"/>
    <property type="match status" value="1"/>
</dbReference>
<evidence type="ECO:0000256" key="7">
    <source>
        <dbReference type="ARBA" id="ARBA00023288"/>
    </source>
</evidence>
<keyword evidence="4" id="KW-0732">Signal</keyword>
<name>A0AB40BGP1_DIOCR</name>
<dbReference type="PANTHER" id="PTHR33044">
    <property type="entry name" value="BIFUNCTIONAL INHIBITOR/LIPID-TRANSFER PROTEIN/SEED STORAGE 2S ALBUMIN SUPERFAMILY PROTEIN-RELATED"/>
    <property type="match status" value="1"/>
</dbReference>
<feature type="transmembrane region" description="Helical" evidence="9">
    <location>
        <begin position="21"/>
        <end position="40"/>
    </location>
</feature>
<dbReference type="GO" id="GO:0006869">
    <property type="term" value="P:lipid transport"/>
    <property type="evidence" value="ECO:0007669"/>
    <property type="project" value="InterPro"/>
</dbReference>
<evidence type="ECO:0000313" key="12">
    <source>
        <dbReference type="RefSeq" id="XP_039126027.1"/>
    </source>
</evidence>
<evidence type="ECO:0000313" key="11">
    <source>
        <dbReference type="Proteomes" id="UP001515500"/>
    </source>
</evidence>
<comment type="subcellular location">
    <subcellularLocation>
        <location evidence="1">Cell membrane</location>
        <topology evidence="1">Lipid-anchor</topology>
        <topology evidence="1">GPI-anchor</topology>
    </subcellularLocation>
</comment>
<evidence type="ECO:0000256" key="1">
    <source>
        <dbReference type="ARBA" id="ARBA00004609"/>
    </source>
</evidence>
<dbReference type="SUPFAM" id="SSF47699">
    <property type="entry name" value="Bifunctional inhibitor/lipid-transfer protein/seed storage 2S albumin"/>
    <property type="match status" value="1"/>
</dbReference>